<dbReference type="AlphaFoldDB" id="A0A2L2T1J2"/>
<sequence>MYSTSPAIRCMTLGSQGIRRFLCDATMRVTSTAKLTCRDAAYKEATERFATETLVMYYTCECRA</sequence>
<keyword evidence="2" id="KW-1185">Reference proteome</keyword>
<protein>
    <submittedName>
        <fullName evidence="1">Uncharacterized protein</fullName>
    </submittedName>
</protein>
<evidence type="ECO:0000313" key="2">
    <source>
        <dbReference type="Proteomes" id="UP000245910"/>
    </source>
</evidence>
<dbReference type="EMBL" id="LN649232">
    <property type="protein sequence ID" value="CEI39893.1"/>
    <property type="molecule type" value="Genomic_DNA"/>
</dbReference>
<evidence type="ECO:0000313" key="1">
    <source>
        <dbReference type="EMBL" id="CEI39893.1"/>
    </source>
</evidence>
<accession>A0A2L2T1J2</accession>
<reference evidence="2" key="1">
    <citation type="submission" date="2014-10" db="EMBL/GenBank/DDBJ databases">
        <authorList>
            <person name="King R."/>
        </authorList>
    </citation>
    <scope>NUCLEOTIDE SEQUENCE [LARGE SCALE GENOMIC DNA]</scope>
    <source>
        <strain evidence="2">A3/5</strain>
    </source>
</reference>
<dbReference type="Proteomes" id="UP000245910">
    <property type="component" value="Chromosome IIII"/>
</dbReference>
<proteinExistence type="predicted"/>
<name>A0A2L2T1J2_9HYPO</name>
<organism evidence="1 2">
    <name type="scientific">Fusarium venenatum</name>
    <dbReference type="NCBI Taxonomy" id="56646"/>
    <lineage>
        <taxon>Eukaryota</taxon>
        <taxon>Fungi</taxon>
        <taxon>Dikarya</taxon>
        <taxon>Ascomycota</taxon>
        <taxon>Pezizomycotina</taxon>
        <taxon>Sordariomycetes</taxon>
        <taxon>Hypocreomycetidae</taxon>
        <taxon>Hypocreales</taxon>
        <taxon>Nectriaceae</taxon>
        <taxon>Fusarium</taxon>
    </lineage>
</organism>